<dbReference type="Gene3D" id="3.40.50.300">
    <property type="entry name" value="P-loop containing nucleotide triphosphate hydrolases"/>
    <property type="match status" value="1"/>
</dbReference>
<dbReference type="Pfam" id="PF01057">
    <property type="entry name" value="Parvo_NS1"/>
    <property type="match status" value="1"/>
</dbReference>
<reference evidence="3" key="1">
    <citation type="submission" date="2022-01" db="EMBL/GenBank/DDBJ databases">
        <authorList>
            <person name="King R."/>
        </authorList>
    </citation>
    <scope>NUCLEOTIDE SEQUENCE</scope>
</reference>
<sequence length="631" mass="73229">MNQSPSVNVIETVNVSDLIAPLERCKLEYTQPFWTAVEVHGLDIKYNSRETLDFIFNYGPCDVVAEWSFQNEIFDDLVRCHHNFNMCNQFYHIYGINNDGSPDNRNAMSTTLSSEIAGINLARSRSPSLSNSDYVRDGNSSNVSQKRSRGEAGVEVIANGLEQGQQNTEEIPDISEISNYLRGLEKSIRGTQIIHDVVPNIDERTNTYLYNRCISKKFLGGLFIWVFHTDHAHVIHDCMYSGNKCRCTRIQCLPIKIRTRKFHRFYSFCPRYLYNLTKYCCQPPRQFCHLEVGGRKWRIPSEIRNLSYERYCQFGQEPMVETRSDSDEFSDSQSSRSTSNINKQSSSISHETSYNPRKRQKGNKEEELLQWLHQFPTSPILGIIGSRVWMNSKYKFLLSGDNMVKSVFNVFNHYFVDKTFEEIYYYAVSVNPLYCSFKGNIFDYYYSVEESVNILNELLYFQFNNDEQAIVVFLTDLLNIIDKKIPKVNCLQIIAPASSGKNFFFDTVIHYFFNFGLIGNFNKYQQFPLMEAVNRRINLWNEPNAEPGAMDTLKMLFGGDNVNAKVKHMSDAVVSRTPIIVLTNKTWLSNDAAFQHRLITYNWKTAPFLKNYNKKPYPLSIYSLLQIHNII</sequence>
<feature type="region of interest" description="Disordered" evidence="1">
    <location>
        <begin position="125"/>
        <end position="150"/>
    </location>
</feature>
<feature type="compositionally biased region" description="Polar residues" evidence="1">
    <location>
        <begin position="340"/>
        <end position="355"/>
    </location>
</feature>
<feature type="compositionally biased region" description="Polar residues" evidence="1">
    <location>
        <begin position="125"/>
        <end position="145"/>
    </location>
</feature>
<dbReference type="EMBL" id="OV651820">
    <property type="protein sequence ID" value="CAH1114762.1"/>
    <property type="molecule type" value="Genomic_DNA"/>
</dbReference>
<dbReference type="SUPFAM" id="SSF52540">
    <property type="entry name" value="P-loop containing nucleoside triphosphate hydrolases"/>
    <property type="match status" value="1"/>
</dbReference>
<feature type="region of interest" description="Disordered" evidence="1">
    <location>
        <begin position="322"/>
        <end position="362"/>
    </location>
</feature>
<evidence type="ECO:0000256" key="1">
    <source>
        <dbReference type="SAM" id="MobiDB-lite"/>
    </source>
</evidence>
<evidence type="ECO:0000313" key="3">
    <source>
        <dbReference type="EMBL" id="CAH1114762.1"/>
    </source>
</evidence>
<organism evidence="3 4">
    <name type="scientific">Psylliodes chrysocephalus</name>
    <dbReference type="NCBI Taxonomy" id="3402493"/>
    <lineage>
        <taxon>Eukaryota</taxon>
        <taxon>Metazoa</taxon>
        <taxon>Ecdysozoa</taxon>
        <taxon>Arthropoda</taxon>
        <taxon>Hexapoda</taxon>
        <taxon>Insecta</taxon>
        <taxon>Pterygota</taxon>
        <taxon>Neoptera</taxon>
        <taxon>Endopterygota</taxon>
        <taxon>Coleoptera</taxon>
        <taxon>Polyphaga</taxon>
        <taxon>Cucujiformia</taxon>
        <taxon>Chrysomeloidea</taxon>
        <taxon>Chrysomelidae</taxon>
        <taxon>Galerucinae</taxon>
        <taxon>Alticini</taxon>
        <taxon>Psylliodes</taxon>
    </lineage>
</organism>
<evidence type="ECO:0000313" key="4">
    <source>
        <dbReference type="Proteomes" id="UP001153636"/>
    </source>
</evidence>
<evidence type="ECO:0000259" key="2">
    <source>
        <dbReference type="Pfam" id="PF01057"/>
    </source>
</evidence>
<feature type="domain" description="Parvovirus non-structural protein 1 helicase" evidence="2">
    <location>
        <begin position="468"/>
        <end position="585"/>
    </location>
</feature>
<dbReference type="InterPro" id="IPR001257">
    <property type="entry name" value="Parvovirus_NS1_helicase"/>
</dbReference>
<dbReference type="OrthoDB" id="6776179at2759"/>
<accession>A0A9P0DE72</accession>
<gene>
    <name evidence="3" type="ORF">PSYICH_LOCUS14103</name>
</gene>
<dbReference type="AlphaFoldDB" id="A0A9P0DE72"/>
<keyword evidence="4" id="KW-1185">Reference proteome</keyword>
<dbReference type="Proteomes" id="UP001153636">
    <property type="component" value="Chromosome 8"/>
</dbReference>
<dbReference type="GO" id="GO:0019079">
    <property type="term" value="P:viral genome replication"/>
    <property type="evidence" value="ECO:0007669"/>
    <property type="project" value="InterPro"/>
</dbReference>
<proteinExistence type="predicted"/>
<dbReference type="InterPro" id="IPR027417">
    <property type="entry name" value="P-loop_NTPase"/>
</dbReference>
<protein>
    <recommendedName>
        <fullName evidence="2">Parvovirus non-structural protein 1 helicase domain-containing protein</fullName>
    </recommendedName>
</protein>
<name>A0A9P0DE72_9CUCU</name>